<organism evidence="1 2">
    <name type="scientific">Streptomyces lannensis</name>
    <dbReference type="NCBI Taxonomy" id="766498"/>
    <lineage>
        <taxon>Bacteria</taxon>
        <taxon>Bacillati</taxon>
        <taxon>Actinomycetota</taxon>
        <taxon>Actinomycetes</taxon>
        <taxon>Kitasatosporales</taxon>
        <taxon>Streptomycetaceae</taxon>
        <taxon>Streptomyces</taxon>
    </lineage>
</organism>
<comment type="caution">
    <text evidence="1">The sequence shown here is derived from an EMBL/GenBank/DDBJ whole genome shotgun (WGS) entry which is preliminary data.</text>
</comment>
<name>A0ABP7LYP0_9ACTN</name>
<accession>A0ABP7LYP0</accession>
<dbReference type="Proteomes" id="UP001501563">
    <property type="component" value="Unassembled WGS sequence"/>
</dbReference>
<protein>
    <submittedName>
        <fullName evidence="1">Uncharacterized protein</fullName>
    </submittedName>
</protein>
<proteinExistence type="predicted"/>
<evidence type="ECO:0000313" key="2">
    <source>
        <dbReference type="Proteomes" id="UP001501563"/>
    </source>
</evidence>
<gene>
    <name evidence="1" type="ORF">GCM10022207_94600</name>
</gene>
<sequence>MLNLPSSGGEFAGEGGLLVQQRGVLEAVVERLAMQLEEVPLRDSRAISVAGCRTPAVVGLGA</sequence>
<evidence type="ECO:0000313" key="1">
    <source>
        <dbReference type="EMBL" id="GAA3910373.1"/>
    </source>
</evidence>
<reference evidence="2" key="1">
    <citation type="journal article" date="2019" name="Int. J. Syst. Evol. Microbiol.">
        <title>The Global Catalogue of Microorganisms (GCM) 10K type strain sequencing project: providing services to taxonomists for standard genome sequencing and annotation.</title>
        <authorList>
            <consortium name="The Broad Institute Genomics Platform"/>
            <consortium name="The Broad Institute Genome Sequencing Center for Infectious Disease"/>
            <person name="Wu L."/>
            <person name="Ma J."/>
        </authorList>
    </citation>
    <scope>NUCLEOTIDE SEQUENCE [LARGE SCALE GENOMIC DNA]</scope>
    <source>
        <strain evidence="2">JCM 16578</strain>
    </source>
</reference>
<keyword evidence="2" id="KW-1185">Reference proteome</keyword>
<dbReference type="EMBL" id="BAAAZA010000099">
    <property type="protein sequence ID" value="GAA3910373.1"/>
    <property type="molecule type" value="Genomic_DNA"/>
</dbReference>